<keyword evidence="1 4" id="KW-0349">Heme</keyword>
<evidence type="ECO:0000256" key="4">
    <source>
        <dbReference type="PROSITE-ProRule" id="PRU00433"/>
    </source>
</evidence>
<keyword evidence="2 4" id="KW-0479">Metal-binding</keyword>
<evidence type="ECO:0000256" key="2">
    <source>
        <dbReference type="ARBA" id="ARBA00022723"/>
    </source>
</evidence>
<feature type="chain" id="PRO_5045992885" evidence="5">
    <location>
        <begin position="22"/>
        <end position="129"/>
    </location>
</feature>
<evidence type="ECO:0000256" key="5">
    <source>
        <dbReference type="SAM" id="SignalP"/>
    </source>
</evidence>
<feature type="domain" description="Cytochrome c" evidence="6">
    <location>
        <begin position="22"/>
        <end position="125"/>
    </location>
</feature>
<dbReference type="Gene3D" id="1.10.760.10">
    <property type="entry name" value="Cytochrome c-like domain"/>
    <property type="match status" value="1"/>
</dbReference>
<gene>
    <name evidence="7" type="ORF">KAK11_04130</name>
</gene>
<feature type="signal peptide" evidence="5">
    <location>
        <begin position="1"/>
        <end position="21"/>
    </location>
</feature>
<dbReference type="RefSeq" id="WP_210806419.1">
    <property type="nucleotide sequence ID" value="NZ_JAGQDG010000001.1"/>
</dbReference>
<reference evidence="7 8" key="1">
    <citation type="submission" date="2021-04" db="EMBL/GenBank/DDBJ databases">
        <title>The genome sequence of type strain Ideonella paludis KCTC 32238.</title>
        <authorList>
            <person name="Liu Y."/>
        </authorList>
    </citation>
    <scope>NUCLEOTIDE SEQUENCE [LARGE SCALE GENOMIC DNA]</scope>
    <source>
        <strain evidence="7 8">KCTC 32238</strain>
    </source>
</reference>
<dbReference type="SUPFAM" id="SSF46626">
    <property type="entry name" value="Cytochrome c"/>
    <property type="match status" value="1"/>
</dbReference>
<keyword evidence="8" id="KW-1185">Reference proteome</keyword>
<comment type="caution">
    <text evidence="7">The sequence shown here is derived from an EMBL/GenBank/DDBJ whole genome shotgun (WGS) entry which is preliminary data.</text>
</comment>
<dbReference type="EMBL" id="JAGQDG010000001">
    <property type="protein sequence ID" value="MBQ0934508.1"/>
    <property type="molecule type" value="Genomic_DNA"/>
</dbReference>
<dbReference type="PROSITE" id="PS51007">
    <property type="entry name" value="CYTC"/>
    <property type="match status" value="1"/>
</dbReference>
<dbReference type="Proteomes" id="UP000672097">
    <property type="component" value="Unassembled WGS sequence"/>
</dbReference>
<accession>A0ABS5DTN8</accession>
<protein>
    <submittedName>
        <fullName evidence="7">C-type cytochrome</fullName>
    </submittedName>
</protein>
<evidence type="ECO:0000313" key="8">
    <source>
        <dbReference type="Proteomes" id="UP000672097"/>
    </source>
</evidence>
<dbReference type="Pfam" id="PF00034">
    <property type="entry name" value="Cytochrom_C"/>
    <property type="match status" value="1"/>
</dbReference>
<evidence type="ECO:0000313" key="7">
    <source>
        <dbReference type="EMBL" id="MBQ0934508.1"/>
    </source>
</evidence>
<organism evidence="7 8">
    <name type="scientific">Ideonella paludis</name>
    <dbReference type="NCBI Taxonomy" id="1233411"/>
    <lineage>
        <taxon>Bacteria</taxon>
        <taxon>Pseudomonadati</taxon>
        <taxon>Pseudomonadota</taxon>
        <taxon>Betaproteobacteria</taxon>
        <taxon>Burkholderiales</taxon>
        <taxon>Sphaerotilaceae</taxon>
        <taxon>Ideonella</taxon>
    </lineage>
</organism>
<evidence type="ECO:0000256" key="1">
    <source>
        <dbReference type="ARBA" id="ARBA00022617"/>
    </source>
</evidence>
<sequence length="129" mass="13405">MKKTLSLTALVLSLAASASQAAPASPSEAIKIATNAGCMTCHHIEPGAKGPDGLAPIGPAWRDVSAKYQGQKDAQKTLTHTVLTGSNPYDSHWKGKVSGLAMPPNKVAISEADASKVVAWIMSLEAKKK</sequence>
<keyword evidence="3 4" id="KW-0408">Iron</keyword>
<dbReference type="InterPro" id="IPR036909">
    <property type="entry name" value="Cyt_c-like_dom_sf"/>
</dbReference>
<proteinExistence type="predicted"/>
<name>A0ABS5DTN8_9BURK</name>
<evidence type="ECO:0000256" key="3">
    <source>
        <dbReference type="ARBA" id="ARBA00023004"/>
    </source>
</evidence>
<dbReference type="InterPro" id="IPR009056">
    <property type="entry name" value="Cyt_c-like_dom"/>
</dbReference>
<keyword evidence="5" id="KW-0732">Signal</keyword>
<evidence type="ECO:0000259" key="6">
    <source>
        <dbReference type="PROSITE" id="PS51007"/>
    </source>
</evidence>